<dbReference type="PROSITE" id="PS50092">
    <property type="entry name" value="TSP1"/>
    <property type="match status" value="1"/>
</dbReference>
<dbReference type="SMART" id="SM00209">
    <property type="entry name" value="TSP1"/>
    <property type="match status" value="1"/>
</dbReference>
<evidence type="ECO:0000313" key="1">
    <source>
        <dbReference type="EMBL" id="CAE8633132.1"/>
    </source>
</evidence>
<dbReference type="EMBL" id="CAJNNV010030644">
    <property type="protein sequence ID" value="CAE8633132.1"/>
    <property type="molecule type" value="Genomic_DNA"/>
</dbReference>
<dbReference type="InterPro" id="IPR000884">
    <property type="entry name" value="TSP1_rpt"/>
</dbReference>
<feature type="non-terminal residue" evidence="1">
    <location>
        <position position="1"/>
    </location>
</feature>
<gene>
    <name evidence="1" type="ORF">PGLA1383_LOCUS49046</name>
</gene>
<proteinExistence type="predicted"/>
<dbReference type="InterPro" id="IPR036383">
    <property type="entry name" value="TSP1_rpt_sf"/>
</dbReference>
<dbReference type="OrthoDB" id="446173at2759"/>
<protein>
    <submittedName>
        <fullName evidence="1">Uncharacterized protein</fullName>
    </submittedName>
</protein>
<dbReference type="SUPFAM" id="SSF82895">
    <property type="entry name" value="TSP-1 type 1 repeat"/>
    <property type="match status" value="1"/>
</dbReference>
<reference evidence="1" key="1">
    <citation type="submission" date="2021-02" db="EMBL/GenBank/DDBJ databases">
        <authorList>
            <person name="Dougan E. K."/>
            <person name="Rhodes N."/>
            <person name="Thang M."/>
            <person name="Chan C."/>
        </authorList>
    </citation>
    <scope>NUCLEOTIDE SEQUENCE</scope>
</reference>
<accession>A0A813H640</accession>
<keyword evidence="2" id="KW-1185">Reference proteome</keyword>
<name>A0A813H640_POLGL</name>
<comment type="caution">
    <text evidence="1">The sequence shown here is derived from an EMBL/GenBank/DDBJ whole genome shotgun (WGS) entry which is preliminary data.</text>
</comment>
<organism evidence="1 2">
    <name type="scientific">Polarella glacialis</name>
    <name type="common">Dinoflagellate</name>
    <dbReference type="NCBI Taxonomy" id="89957"/>
    <lineage>
        <taxon>Eukaryota</taxon>
        <taxon>Sar</taxon>
        <taxon>Alveolata</taxon>
        <taxon>Dinophyceae</taxon>
        <taxon>Suessiales</taxon>
        <taxon>Suessiaceae</taxon>
        <taxon>Polarella</taxon>
    </lineage>
</organism>
<dbReference type="Proteomes" id="UP000654075">
    <property type="component" value="Unassembled WGS sequence"/>
</dbReference>
<dbReference type="Gene3D" id="2.20.100.10">
    <property type="entry name" value="Thrombospondin type-1 (TSP1) repeat"/>
    <property type="match status" value="1"/>
</dbReference>
<sequence length="103" mass="11068">ADCQLSAWLDNGPCSRSCGVGLQKQYRKVIRDAAVGGVSCEAFSLSKEVVCNPTPCPHAGFDPIAAGRFTGFDFDVSQYCDEPDLCARLEDVEAGHWRSEAAP</sequence>
<dbReference type="AlphaFoldDB" id="A0A813H640"/>
<evidence type="ECO:0000313" key="2">
    <source>
        <dbReference type="Proteomes" id="UP000654075"/>
    </source>
</evidence>